<dbReference type="PANTHER" id="PTHR43313">
    <property type="entry name" value="SHORT-CHAIN DEHYDROGENASE/REDUCTASE FAMILY 9C"/>
    <property type="match status" value="1"/>
</dbReference>
<dbReference type="GO" id="GO:0008202">
    <property type="term" value="P:steroid metabolic process"/>
    <property type="evidence" value="ECO:0007669"/>
    <property type="project" value="TreeGrafter"/>
</dbReference>
<dbReference type="SUPFAM" id="SSF51735">
    <property type="entry name" value="NAD(P)-binding Rossmann-fold domains"/>
    <property type="match status" value="1"/>
</dbReference>
<comment type="similarity">
    <text evidence="2">Belongs to the short-chain dehydrogenases/reductases (SDR) family.</text>
</comment>
<name>A0AAV2I6V2_LYMST</name>
<dbReference type="InterPro" id="IPR020904">
    <property type="entry name" value="Sc_DH/Rdtase_CS"/>
</dbReference>
<dbReference type="Proteomes" id="UP001497497">
    <property type="component" value="Unassembled WGS sequence"/>
</dbReference>
<keyword evidence="5" id="KW-1185">Reference proteome</keyword>
<evidence type="ECO:0000313" key="4">
    <source>
        <dbReference type="EMBL" id="CAL1541586.1"/>
    </source>
</evidence>
<evidence type="ECO:0000313" key="5">
    <source>
        <dbReference type="Proteomes" id="UP001497497"/>
    </source>
</evidence>
<dbReference type="InterPro" id="IPR002347">
    <property type="entry name" value="SDR_fam"/>
</dbReference>
<comment type="caution">
    <text evidence="4">The sequence shown here is derived from an EMBL/GenBank/DDBJ whole genome shotgun (WGS) entry which is preliminary data.</text>
</comment>
<evidence type="ECO:0000256" key="1">
    <source>
        <dbReference type="ARBA" id="ARBA00023002"/>
    </source>
</evidence>
<dbReference type="PANTHER" id="PTHR43313:SF36">
    <property type="entry name" value="D-BETA-HYDROXYBUTYRATE DEHYDROGENASE, MITOCHONDRIAL"/>
    <property type="match status" value="1"/>
</dbReference>
<dbReference type="Gene3D" id="3.40.50.720">
    <property type="entry name" value="NAD(P)-binding Rossmann-like Domain"/>
    <property type="match status" value="1"/>
</dbReference>
<dbReference type="EMBL" id="CAXITT010000441">
    <property type="protein sequence ID" value="CAL1541586.1"/>
    <property type="molecule type" value="Genomic_DNA"/>
</dbReference>
<sequence length="355" mass="39109">MLPQRVYDADTTRSLVIAAVVVVSFLGLFVRYRRRNGRVNPGLKAVLITGCDSGFGHALAERLDADGYKVFAGCLDANCEGARLLQSKTSPKLELIQLDVTEDEQIEAARVAVAELLMGNVLWAVVNNAGVACHAEFEWTPKKTFQKIIEVNLMGVVNVTRAFLPLVRAAKGRVVNISSMAGRTALPGFTAYSASKFAVLGFSDSLRREMKHFGVKVITLEPALYKTAMASTSTVLSQNDAFWSNAEPGVRRDYGDNFFSDTQAARKNLMRWASDNVHEVVDDYMDAITATRPCSRYVAPLSLRILNDAMTALFTRVQDAIIGYITGVRARPDMLCPLLHENNNRGMGRRRSHAT</sequence>
<dbReference type="PROSITE" id="PS00061">
    <property type="entry name" value="ADH_SHORT"/>
    <property type="match status" value="1"/>
</dbReference>
<keyword evidence="3" id="KW-0812">Transmembrane</keyword>
<protein>
    <submittedName>
        <fullName evidence="4">Uncharacterized protein</fullName>
    </submittedName>
</protein>
<evidence type="ECO:0000256" key="3">
    <source>
        <dbReference type="SAM" id="Phobius"/>
    </source>
</evidence>
<gene>
    <name evidence="4" type="ORF">GSLYS_00015192001</name>
</gene>
<feature type="transmembrane region" description="Helical" evidence="3">
    <location>
        <begin position="12"/>
        <end position="30"/>
    </location>
</feature>
<keyword evidence="3" id="KW-0472">Membrane</keyword>
<reference evidence="4 5" key="1">
    <citation type="submission" date="2024-04" db="EMBL/GenBank/DDBJ databases">
        <authorList>
            <consortium name="Genoscope - CEA"/>
            <person name="William W."/>
        </authorList>
    </citation>
    <scope>NUCLEOTIDE SEQUENCE [LARGE SCALE GENOMIC DNA]</scope>
</reference>
<keyword evidence="3" id="KW-1133">Transmembrane helix</keyword>
<dbReference type="Pfam" id="PF00106">
    <property type="entry name" value="adh_short"/>
    <property type="match status" value="1"/>
</dbReference>
<dbReference type="InterPro" id="IPR036291">
    <property type="entry name" value="NAD(P)-bd_dom_sf"/>
</dbReference>
<dbReference type="GO" id="GO:0016491">
    <property type="term" value="F:oxidoreductase activity"/>
    <property type="evidence" value="ECO:0007669"/>
    <property type="project" value="UniProtKB-KW"/>
</dbReference>
<dbReference type="AlphaFoldDB" id="A0AAV2I6V2"/>
<dbReference type="PRINTS" id="PR00080">
    <property type="entry name" value="SDRFAMILY"/>
</dbReference>
<evidence type="ECO:0000256" key="2">
    <source>
        <dbReference type="RuleBase" id="RU000363"/>
    </source>
</evidence>
<dbReference type="PRINTS" id="PR00081">
    <property type="entry name" value="GDHRDH"/>
</dbReference>
<organism evidence="4 5">
    <name type="scientific">Lymnaea stagnalis</name>
    <name type="common">Great pond snail</name>
    <name type="synonym">Helix stagnalis</name>
    <dbReference type="NCBI Taxonomy" id="6523"/>
    <lineage>
        <taxon>Eukaryota</taxon>
        <taxon>Metazoa</taxon>
        <taxon>Spiralia</taxon>
        <taxon>Lophotrochozoa</taxon>
        <taxon>Mollusca</taxon>
        <taxon>Gastropoda</taxon>
        <taxon>Heterobranchia</taxon>
        <taxon>Euthyneura</taxon>
        <taxon>Panpulmonata</taxon>
        <taxon>Hygrophila</taxon>
        <taxon>Lymnaeoidea</taxon>
        <taxon>Lymnaeidae</taxon>
        <taxon>Lymnaea</taxon>
    </lineage>
</organism>
<proteinExistence type="inferred from homology"/>
<accession>A0AAV2I6V2</accession>
<keyword evidence="1" id="KW-0560">Oxidoreductase</keyword>